<dbReference type="InterPro" id="IPR043198">
    <property type="entry name" value="Cyclin/Ssn8"/>
</dbReference>
<dbReference type="InterPro" id="IPR036915">
    <property type="entry name" value="Cyclin-like_sf"/>
</dbReference>
<reference evidence="1 2" key="1">
    <citation type="journal article" date="2016" name="Proc. Natl. Acad. Sci. U.S.A.">
        <title>Comparative genomics of biotechnologically important yeasts.</title>
        <authorList>
            <person name="Riley R."/>
            <person name="Haridas S."/>
            <person name="Wolfe K.H."/>
            <person name="Lopes M.R."/>
            <person name="Hittinger C.T."/>
            <person name="Goeker M."/>
            <person name="Salamov A.A."/>
            <person name="Wisecaver J.H."/>
            <person name="Long T.M."/>
            <person name="Calvey C.H."/>
            <person name="Aerts A.L."/>
            <person name="Barry K.W."/>
            <person name="Choi C."/>
            <person name="Clum A."/>
            <person name="Coughlan A.Y."/>
            <person name="Deshpande S."/>
            <person name="Douglass A.P."/>
            <person name="Hanson S.J."/>
            <person name="Klenk H.-P."/>
            <person name="LaButti K.M."/>
            <person name="Lapidus A."/>
            <person name="Lindquist E.A."/>
            <person name="Lipzen A.M."/>
            <person name="Meier-Kolthoff J.P."/>
            <person name="Ohm R.A."/>
            <person name="Otillar R.P."/>
            <person name="Pangilinan J.L."/>
            <person name="Peng Y."/>
            <person name="Rokas A."/>
            <person name="Rosa C.A."/>
            <person name="Scheuner C."/>
            <person name="Sibirny A.A."/>
            <person name="Slot J.C."/>
            <person name="Stielow J.B."/>
            <person name="Sun H."/>
            <person name="Kurtzman C.P."/>
            <person name="Blackwell M."/>
            <person name="Grigoriev I.V."/>
            <person name="Jeffries T.W."/>
        </authorList>
    </citation>
    <scope>NUCLEOTIDE SEQUENCE [LARGE SCALE GENOMIC DNA]</scope>
    <source>
        <strain evidence="1 2">NRRL Y-11557</strain>
    </source>
</reference>
<dbReference type="Gene3D" id="1.10.472.10">
    <property type="entry name" value="Cyclin-like"/>
    <property type="match status" value="2"/>
</dbReference>
<keyword evidence="2" id="KW-1185">Reference proteome</keyword>
<dbReference type="Proteomes" id="UP000094385">
    <property type="component" value="Unassembled WGS sequence"/>
</dbReference>
<proteinExistence type="predicted"/>
<dbReference type="AlphaFoldDB" id="A0A1E3PYJ6"/>
<dbReference type="EMBL" id="KV454302">
    <property type="protein sequence ID" value="ODQ69877.1"/>
    <property type="molecule type" value="Genomic_DNA"/>
</dbReference>
<dbReference type="GO" id="GO:0006357">
    <property type="term" value="P:regulation of transcription by RNA polymerase II"/>
    <property type="evidence" value="ECO:0007669"/>
    <property type="project" value="InterPro"/>
</dbReference>
<protein>
    <submittedName>
        <fullName evidence="1">Uncharacterized protein</fullName>
    </submittedName>
</protein>
<evidence type="ECO:0000313" key="1">
    <source>
        <dbReference type="EMBL" id="ODQ69877.1"/>
    </source>
</evidence>
<name>A0A1E3PYJ6_LIPST</name>
<gene>
    <name evidence="1" type="ORF">LIPSTDRAFT_184738</name>
</gene>
<dbReference type="SUPFAM" id="SSF47954">
    <property type="entry name" value="Cyclin-like"/>
    <property type="match status" value="2"/>
</dbReference>
<accession>A0A1E3PYJ6</accession>
<organism evidence="1 2">
    <name type="scientific">Lipomyces starkeyi NRRL Y-11557</name>
    <dbReference type="NCBI Taxonomy" id="675824"/>
    <lineage>
        <taxon>Eukaryota</taxon>
        <taxon>Fungi</taxon>
        <taxon>Dikarya</taxon>
        <taxon>Ascomycota</taxon>
        <taxon>Saccharomycotina</taxon>
        <taxon>Lipomycetes</taxon>
        <taxon>Lipomycetales</taxon>
        <taxon>Lipomycetaceae</taxon>
        <taxon>Lipomyces</taxon>
    </lineage>
</organism>
<sequence>MDRHKRVELTRVTNALATPSQLQKSQTRGLTLSLVSSLHYLGGSLTQIGGAILNIPAPAIATSAIIFHRFHLLAGFLESSIRDTVAACLYIASKTCEIPLRPSAILAAVDTACEDPLAVGGKRIPKRKYSHANTETLDHWELRILTTLAFDMHVVTPYTLCFEYLVAMNVDNDRQKILAQRAWNYINDTMKTKICILHQPNVIAVTAIWLAAREADIELLDGEKWWEAFDVDTEDMGHVVLLLREGRNIAIRERDRVVSGREPTLTIEDVKERVLEEASLSSW</sequence>
<dbReference type="GO" id="GO:0016538">
    <property type="term" value="F:cyclin-dependent protein serine/threonine kinase regulator activity"/>
    <property type="evidence" value="ECO:0007669"/>
    <property type="project" value="InterPro"/>
</dbReference>
<evidence type="ECO:0000313" key="2">
    <source>
        <dbReference type="Proteomes" id="UP000094385"/>
    </source>
</evidence>
<dbReference type="PANTHER" id="PTHR10026">
    <property type="entry name" value="CYCLIN"/>
    <property type="match status" value="1"/>
</dbReference>
<dbReference type="OrthoDB" id="10264655at2759"/>
<dbReference type="STRING" id="675824.A0A1E3PYJ6"/>